<keyword evidence="1" id="KW-0812">Transmembrane</keyword>
<keyword evidence="3" id="KW-1185">Reference proteome</keyword>
<evidence type="ECO:0008006" key="4">
    <source>
        <dbReference type="Google" id="ProtNLM"/>
    </source>
</evidence>
<keyword evidence="1" id="KW-0472">Membrane</keyword>
<feature type="transmembrane region" description="Helical" evidence="1">
    <location>
        <begin position="20"/>
        <end position="46"/>
    </location>
</feature>
<name>A0ABX3KYJ8_9PAST</name>
<feature type="transmembrane region" description="Helical" evidence="1">
    <location>
        <begin position="133"/>
        <end position="152"/>
    </location>
</feature>
<keyword evidence="1" id="KW-1133">Transmembrane helix</keyword>
<dbReference type="EMBL" id="MLAA01000046">
    <property type="protein sequence ID" value="OOF67211.1"/>
    <property type="molecule type" value="Genomic_DNA"/>
</dbReference>
<comment type="caution">
    <text evidence="2">The sequence shown here is derived from an EMBL/GenBank/DDBJ whole genome shotgun (WGS) entry which is preliminary data.</text>
</comment>
<reference evidence="2 3" key="1">
    <citation type="submission" date="2016-10" db="EMBL/GenBank/DDBJ databases">
        <title>Rodentibacter gen. nov. and new species.</title>
        <authorList>
            <person name="Christensen H."/>
        </authorList>
    </citation>
    <scope>NUCLEOTIDE SEQUENCE [LARGE SCALE GENOMIC DNA]</scope>
    <source>
        <strain evidence="2 3">1998236014</strain>
    </source>
</reference>
<accession>A0ABX3KYJ8</accession>
<gene>
    <name evidence="2" type="ORF">BKG89_10010</name>
</gene>
<proteinExistence type="predicted"/>
<evidence type="ECO:0000256" key="1">
    <source>
        <dbReference type="SAM" id="Phobius"/>
    </source>
</evidence>
<protein>
    <recommendedName>
        <fullName evidence="4">ABC transmembrane type-1 domain-containing protein</fullName>
    </recommendedName>
</protein>
<sequence>MNKYSPKQRYMTDEEQTKYIKMQVANTIAMAVIRIFLAIPFSLFLYMSLQENTEFKKFIFLLMVNLFGLLLPATFTGLMDYCSRIIQIMLIKAQNFLVNIYNVTQSCMGKKQKILPPPSEEIFTDEDDLHLRIFISYIGILIALLFITLINLKDPKYQTMSISLISVLYGAAISQHLDPITKIVSFDIEIKKSL</sequence>
<dbReference type="RefSeq" id="WP_077464562.1">
    <property type="nucleotide sequence ID" value="NZ_MLAA01000046.1"/>
</dbReference>
<organism evidence="2 3">
    <name type="scientific">Rodentibacter caecimuris</name>
    <dbReference type="NCBI Taxonomy" id="1796644"/>
    <lineage>
        <taxon>Bacteria</taxon>
        <taxon>Pseudomonadati</taxon>
        <taxon>Pseudomonadota</taxon>
        <taxon>Gammaproteobacteria</taxon>
        <taxon>Pasteurellales</taxon>
        <taxon>Pasteurellaceae</taxon>
        <taxon>Rodentibacter</taxon>
    </lineage>
</organism>
<evidence type="ECO:0000313" key="2">
    <source>
        <dbReference type="EMBL" id="OOF67211.1"/>
    </source>
</evidence>
<dbReference type="Proteomes" id="UP000188820">
    <property type="component" value="Unassembled WGS sequence"/>
</dbReference>
<feature type="transmembrane region" description="Helical" evidence="1">
    <location>
        <begin position="58"/>
        <end position="79"/>
    </location>
</feature>
<evidence type="ECO:0000313" key="3">
    <source>
        <dbReference type="Proteomes" id="UP000188820"/>
    </source>
</evidence>